<dbReference type="Proteomes" id="UP001429580">
    <property type="component" value="Unassembled WGS sequence"/>
</dbReference>
<dbReference type="EMBL" id="JAASQI010000008">
    <property type="protein sequence ID" value="NIJ59426.1"/>
    <property type="molecule type" value="Genomic_DNA"/>
</dbReference>
<reference evidence="2 3" key="1">
    <citation type="submission" date="2020-03" db="EMBL/GenBank/DDBJ databases">
        <title>Genomic Encyclopedia of Type Strains, Phase IV (KMG-IV): sequencing the most valuable type-strain genomes for metagenomic binning, comparative biology and taxonomic classification.</title>
        <authorList>
            <person name="Goeker M."/>
        </authorList>
    </citation>
    <scope>NUCLEOTIDE SEQUENCE [LARGE SCALE GENOMIC DNA]</scope>
    <source>
        <strain evidence="2 3">DSM 103870</strain>
    </source>
</reference>
<proteinExistence type="predicted"/>
<evidence type="ECO:0000313" key="3">
    <source>
        <dbReference type="Proteomes" id="UP001429580"/>
    </source>
</evidence>
<keyword evidence="3" id="KW-1185">Reference proteome</keyword>
<protein>
    <submittedName>
        <fullName evidence="2">Type III secretion system YscI/HrpB-like protein</fullName>
    </submittedName>
</protein>
<evidence type="ECO:0000313" key="2">
    <source>
        <dbReference type="EMBL" id="NIJ59426.1"/>
    </source>
</evidence>
<sequence length="156" mass="16202">MPDLGLLPNSFGAMPFTPAESGLHGARKAGEASIAFENALSRNRVDPAPEQPPIVAGGPAVVTVPATAGEQGRTPDPETTSSITSGDSILNGLKKMRGIFDEQQGRIASVAQENLSVPNALAAMQIEVAKYSMLLDMSSKLTGKASQAIDQLMKGQ</sequence>
<comment type="caution">
    <text evidence="2">The sequence shown here is derived from an EMBL/GenBank/DDBJ whole genome shotgun (WGS) entry which is preliminary data.</text>
</comment>
<evidence type="ECO:0000256" key="1">
    <source>
        <dbReference type="SAM" id="MobiDB-lite"/>
    </source>
</evidence>
<organism evidence="2 3">
    <name type="scientific">Pseudochelatococcus lubricantis</name>
    <dbReference type="NCBI Taxonomy" id="1538102"/>
    <lineage>
        <taxon>Bacteria</taxon>
        <taxon>Pseudomonadati</taxon>
        <taxon>Pseudomonadota</taxon>
        <taxon>Alphaproteobacteria</taxon>
        <taxon>Hyphomicrobiales</taxon>
        <taxon>Chelatococcaceae</taxon>
        <taxon>Pseudochelatococcus</taxon>
    </lineage>
</organism>
<feature type="region of interest" description="Disordered" evidence="1">
    <location>
        <begin position="65"/>
        <end position="87"/>
    </location>
</feature>
<gene>
    <name evidence="2" type="ORF">FHS82_003281</name>
</gene>
<feature type="compositionally biased region" description="Polar residues" evidence="1">
    <location>
        <begin position="77"/>
        <end position="87"/>
    </location>
</feature>
<name>A0ABX0V2I2_9HYPH</name>
<accession>A0ABX0V2I2</accession>
<dbReference type="RefSeq" id="WP_166954733.1">
    <property type="nucleotide sequence ID" value="NZ_JAASQI010000008.1"/>
</dbReference>